<dbReference type="EMBL" id="LSMT01000956">
    <property type="protein sequence ID" value="PFX13521.1"/>
    <property type="molecule type" value="Genomic_DNA"/>
</dbReference>
<evidence type="ECO:0000256" key="1">
    <source>
        <dbReference type="ARBA" id="ARBA00012513"/>
    </source>
</evidence>
<keyword evidence="15" id="KW-1185">Reference proteome</keyword>
<comment type="caution">
    <text evidence="14">The sequence shown here is derived from an EMBL/GenBank/DDBJ whole genome shotgun (WGS) entry which is preliminary data.</text>
</comment>
<evidence type="ECO:0000256" key="9">
    <source>
        <dbReference type="PROSITE-ProRule" id="PRU10141"/>
    </source>
</evidence>
<keyword evidence="4 9" id="KW-0547">Nucleotide-binding</keyword>
<dbReference type="GO" id="GO:0006427">
    <property type="term" value="P:histidyl-tRNA aminoacylation"/>
    <property type="evidence" value="ECO:0007669"/>
    <property type="project" value="TreeGrafter"/>
</dbReference>
<dbReference type="SUPFAM" id="SSF52954">
    <property type="entry name" value="Class II aaRS ABD-related"/>
    <property type="match status" value="1"/>
</dbReference>
<dbReference type="InterPro" id="IPR008271">
    <property type="entry name" value="Ser/Thr_kinase_AS"/>
</dbReference>
<dbReference type="InterPro" id="IPR036621">
    <property type="entry name" value="Anticodon-bd_dom_sf"/>
</dbReference>
<dbReference type="Proteomes" id="UP000225706">
    <property type="component" value="Unassembled WGS sequence"/>
</dbReference>
<organism evidence="14 15">
    <name type="scientific">Stylophora pistillata</name>
    <name type="common">Smooth cauliflower coral</name>
    <dbReference type="NCBI Taxonomy" id="50429"/>
    <lineage>
        <taxon>Eukaryota</taxon>
        <taxon>Metazoa</taxon>
        <taxon>Cnidaria</taxon>
        <taxon>Anthozoa</taxon>
        <taxon>Hexacorallia</taxon>
        <taxon>Scleractinia</taxon>
        <taxon>Astrocoeniina</taxon>
        <taxon>Pocilloporidae</taxon>
        <taxon>Stylophora</taxon>
    </lineage>
</organism>
<dbReference type="Gene3D" id="3.30.200.20">
    <property type="entry name" value="Phosphorylase Kinase, domain 1"/>
    <property type="match status" value="1"/>
</dbReference>
<evidence type="ECO:0000256" key="4">
    <source>
        <dbReference type="ARBA" id="ARBA00022741"/>
    </source>
</evidence>
<dbReference type="PROSITE" id="PS50011">
    <property type="entry name" value="PROTEIN_KINASE_DOM"/>
    <property type="match status" value="1"/>
</dbReference>
<dbReference type="FunFam" id="3.40.50.800:FF:000009">
    <property type="entry name" value="Eukaryotic translation initiation factor 2-alpha kinase"/>
    <property type="match status" value="1"/>
</dbReference>
<feature type="domain" description="RWD" evidence="13">
    <location>
        <begin position="11"/>
        <end position="123"/>
    </location>
</feature>
<dbReference type="SUPFAM" id="SSF54495">
    <property type="entry name" value="UBC-like"/>
    <property type="match status" value="1"/>
</dbReference>
<gene>
    <name evidence="14" type="primary">Eif2ak4</name>
    <name evidence="14" type="ORF">AWC38_SpisGene22386</name>
</gene>
<name>A0A2B4R7A4_STYPI</name>
<dbReference type="InterPro" id="IPR011009">
    <property type="entry name" value="Kinase-like_dom_sf"/>
</dbReference>
<evidence type="ECO:0000256" key="6">
    <source>
        <dbReference type="ARBA" id="ARBA00022840"/>
    </source>
</evidence>
<sequence>MEESCIERQEEELQALQAIYMDDFQDLREKPDEPPKVCLKLTPLQSVVAKEVYARVDLIIQYRADYPNRQVSPKLSLCNAEGISEVDCNTLQDELRKMAADLVGEEREIEEELQRRDEAMKESKRRRTVVIPEKNIKTDPAAESVKTKDPDTSPTERDEPVPDFSFFSGVPGKSRVKCDFEELQFLGKGGFGNVIKVRNKLDNCFYAVKRIPLNPKSTQFKKRIMREVQLISRLNHENVVRYYNSWIENAEEQQQEKDQTADEKHPKDMPSEEESLVKFNKIEAPRVRGSRNDIEESWWQDDEKLGKNGSDSSSSDSQESIRSPSKVTSSKSHSVSFFSSKSESSEGVVFTGNFDASVLQFGDLLDSESEDSDDGVEWQETGSESSTEQAGLQYLYIQMEYCEKSTLRNLIDEGLHKDKERIWRLFREIVEGLVHIHTQGIIHRDLKPVNLFLDSLGCIKIGDFGLATTHGMTRGGMGTECPDSIVNGESSKMNSSAKESMTGKVGIIFPSDFEHKRLAKQTIVLKWLLKHTPEERPTSQELLQSQYVPPKIEDGQLDEVLKHTLASTNSTRYQRMMKAMFSQSVSSVQDITYDLDVFTGPVSPHAILVQQMVHESVKSVFLRHGALRLRTSLLVPRTKLFEQLEFAVSVMDHSGTLVTLPFDLRIPFARYFARNGVVNMKRFDIGCVYRDKKILGAHPRELYDCVFDIVTSSSEDLVPDAEVLHTVFEIINEFPSLGSRNYYIRINHGALLGCYLTSIGVSGERQAELLAILKEIRSESDRNVQINEFVESLQLSDHAATALCEFLNFEGPVNKLREYLIGTMKRKSSVAQTARQIVHDLEAITQHVQTFKINLPVKVNTSMVYNYQHFSGLIFQFVAANRRKRKRGGVDILAAGGRYDKLIKEFSRGGEATHPSHGAVGVSIAIEKIVAAVLEDKDVSNLCPYDVLVCSAGRNRMEAERMRLAHDLWECGIKANICYDSKDMVSLEEQQEFCKQSGIQHMVVLKEQEGESVRVRSFDKESVKESRVKRKELVAHLQGKFSSKPESTESSAPQGNKGASTQSSNETSSPVVPEMKVSFNTQEKWAWNTKRRYESLMMSKIKPLLTHISSKNAVELIAVDLPGSVLRYMSGMLELDAGQDAFDASVATIADKNPRYKKYLGRVCDDIRDLKVTKKVPVVFVYSVKDEMFKTFF</sequence>
<dbReference type="InterPro" id="IPR045864">
    <property type="entry name" value="aa-tRNA-synth_II/BPL/LPL"/>
</dbReference>
<dbReference type="PROSITE" id="PS00107">
    <property type="entry name" value="PROTEIN_KINASE_ATP"/>
    <property type="match status" value="1"/>
</dbReference>
<evidence type="ECO:0000256" key="2">
    <source>
        <dbReference type="ARBA" id="ARBA00022527"/>
    </source>
</evidence>
<feature type="compositionally biased region" description="Basic and acidic residues" evidence="11">
    <location>
        <begin position="254"/>
        <end position="270"/>
    </location>
</feature>
<dbReference type="PANTHER" id="PTHR11476">
    <property type="entry name" value="HISTIDYL-TRNA SYNTHETASE"/>
    <property type="match status" value="1"/>
</dbReference>
<evidence type="ECO:0000256" key="7">
    <source>
        <dbReference type="ARBA" id="ARBA00047899"/>
    </source>
</evidence>
<dbReference type="InterPro" id="IPR000719">
    <property type="entry name" value="Prot_kinase_dom"/>
</dbReference>
<keyword evidence="6 9" id="KW-0067">ATP-binding</keyword>
<dbReference type="Pfam" id="PF05773">
    <property type="entry name" value="RWD"/>
    <property type="match status" value="1"/>
</dbReference>
<dbReference type="InterPro" id="IPR017441">
    <property type="entry name" value="Protein_kinase_ATP_BS"/>
</dbReference>
<dbReference type="GO" id="GO:0003743">
    <property type="term" value="F:translation initiation factor activity"/>
    <property type="evidence" value="ECO:0007669"/>
    <property type="project" value="UniProtKB-KW"/>
</dbReference>
<dbReference type="InterPro" id="IPR016135">
    <property type="entry name" value="UBQ-conjugating_enzyme/RWD"/>
</dbReference>
<dbReference type="Gene3D" id="3.10.110.10">
    <property type="entry name" value="Ubiquitin Conjugating Enzyme"/>
    <property type="match status" value="1"/>
</dbReference>
<dbReference type="InterPro" id="IPR006575">
    <property type="entry name" value="RWD_dom"/>
</dbReference>
<dbReference type="GO" id="GO:0010468">
    <property type="term" value="P:regulation of gene expression"/>
    <property type="evidence" value="ECO:0007669"/>
    <property type="project" value="UniProtKB-ARBA"/>
</dbReference>
<keyword evidence="10" id="KW-0175">Coiled coil</keyword>
<evidence type="ECO:0000256" key="11">
    <source>
        <dbReference type="SAM" id="MobiDB-lite"/>
    </source>
</evidence>
<dbReference type="OrthoDB" id="6778822at2759"/>
<dbReference type="GO" id="GO:0032543">
    <property type="term" value="P:mitochondrial translation"/>
    <property type="evidence" value="ECO:0007669"/>
    <property type="project" value="TreeGrafter"/>
</dbReference>
<dbReference type="PROSITE" id="PS50908">
    <property type="entry name" value="RWD"/>
    <property type="match status" value="1"/>
</dbReference>
<accession>A0A2B4R7A4</accession>
<dbReference type="Gene3D" id="3.30.930.10">
    <property type="entry name" value="Bira Bifunctional Protein, Domain 2"/>
    <property type="match status" value="1"/>
</dbReference>
<comment type="catalytic activity">
    <reaction evidence="8">
        <text>L-seryl-[protein] + ATP = O-phospho-L-seryl-[protein] + ADP + H(+)</text>
        <dbReference type="Rhea" id="RHEA:17989"/>
        <dbReference type="Rhea" id="RHEA-COMP:9863"/>
        <dbReference type="Rhea" id="RHEA-COMP:11604"/>
        <dbReference type="ChEBI" id="CHEBI:15378"/>
        <dbReference type="ChEBI" id="CHEBI:29999"/>
        <dbReference type="ChEBI" id="CHEBI:30616"/>
        <dbReference type="ChEBI" id="CHEBI:83421"/>
        <dbReference type="ChEBI" id="CHEBI:456216"/>
        <dbReference type="EC" id="2.7.11.1"/>
    </reaction>
</comment>
<dbReference type="GO" id="GO:0003723">
    <property type="term" value="F:RNA binding"/>
    <property type="evidence" value="ECO:0007669"/>
    <property type="project" value="TreeGrafter"/>
</dbReference>
<dbReference type="STRING" id="50429.A0A2B4R7A4"/>
<dbReference type="PANTHER" id="PTHR11476:SF7">
    <property type="entry name" value="HISTIDINE--TRNA LIGASE"/>
    <property type="match status" value="1"/>
</dbReference>
<evidence type="ECO:0000259" key="13">
    <source>
        <dbReference type="PROSITE" id="PS50908"/>
    </source>
</evidence>
<dbReference type="Pfam" id="PF12745">
    <property type="entry name" value="HGTP_anticodon2"/>
    <property type="match status" value="1"/>
</dbReference>
<reference evidence="15" key="1">
    <citation type="journal article" date="2017" name="bioRxiv">
        <title>Comparative analysis of the genomes of Stylophora pistillata and Acropora digitifera provides evidence for extensive differences between species of corals.</title>
        <authorList>
            <person name="Voolstra C.R."/>
            <person name="Li Y."/>
            <person name="Liew Y.J."/>
            <person name="Baumgarten S."/>
            <person name="Zoccola D."/>
            <person name="Flot J.-F."/>
            <person name="Tambutte S."/>
            <person name="Allemand D."/>
            <person name="Aranda M."/>
        </authorList>
    </citation>
    <scope>NUCLEOTIDE SEQUENCE [LARGE SCALE GENOMIC DNA]</scope>
</reference>
<dbReference type="Gene3D" id="3.40.50.800">
    <property type="entry name" value="Anticodon-binding domain"/>
    <property type="match status" value="1"/>
</dbReference>
<dbReference type="GO" id="GO:0005829">
    <property type="term" value="C:cytosol"/>
    <property type="evidence" value="ECO:0007669"/>
    <property type="project" value="TreeGrafter"/>
</dbReference>
<feature type="coiled-coil region" evidence="10">
    <location>
        <begin position="88"/>
        <end position="126"/>
    </location>
</feature>
<dbReference type="InterPro" id="IPR041715">
    <property type="entry name" value="HisRS-like_core"/>
</dbReference>
<dbReference type="SUPFAM" id="SSF56112">
    <property type="entry name" value="Protein kinase-like (PK-like)"/>
    <property type="match status" value="1"/>
</dbReference>
<dbReference type="SMART" id="SM00220">
    <property type="entry name" value="S_TKc"/>
    <property type="match status" value="1"/>
</dbReference>
<keyword evidence="5 14" id="KW-0418">Kinase</keyword>
<dbReference type="Pfam" id="PF13393">
    <property type="entry name" value="tRNA-synt_His"/>
    <property type="match status" value="1"/>
</dbReference>
<keyword evidence="14" id="KW-0396">Initiation factor</keyword>
<evidence type="ECO:0000256" key="3">
    <source>
        <dbReference type="ARBA" id="ARBA00022679"/>
    </source>
</evidence>
<keyword evidence="2" id="KW-0723">Serine/threonine-protein kinase</keyword>
<feature type="compositionally biased region" description="Polar residues" evidence="11">
    <location>
        <begin position="1040"/>
        <end position="1070"/>
    </location>
</feature>
<feature type="compositionally biased region" description="Basic and acidic residues" evidence="11">
    <location>
        <begin position="280"/>
        <end position="294"/>
    </location>
</feature>
<feature type="region of interest" description="Disordered" evidence="11">
    <location>
        <begin position="1039"/>
        <end position="1072"/>
    </location>
</feature>
<dbReference type="GO" id="GO:0004821">
    <property type="term" value="F:histidine-tRNA ligase activity"/>
    <property type="evidence" value="ECO:0007669"/>
    <property type="project" value="TreeGrafter"/>
</dbReference>
<dbReference type="AlphaFoldDB" id="A0A2B4R7A4"/>
<dbReference type="GO" id="GO:0051246">
    <property type="term" value="P:regulation of protein metabolic process"/>
    <property type="evidence" value="ECO:0007669"/>
    <property type="project" value="UniProtKB-ARBA"/>
</dbReference>
<evidence type="ECO:0000313" key="14">
    <source>
        <dbReference type="EMBL" id="PFX13521.1"/>
    </source>
</evidence>
<keyword evidence="14" id="KW-0648">Protein biosynthesis</keyword>
<feature type="binding site" evidence="9">
    <location>
        <position position="209"/>
    </location>
    <ligand>
        <name>ATP</name>
        <dbReference type="ChEBI" id="CHEBI:30616"/>
    </ligand>
</feature>
<comment type="catalytic activity">
    <reaction evidence="7">
        <text>L-threonyl-[protein] + ATP = O-phospho-L-threonyl-[protein] + ADP + H(+)</text>
        <dbReference type="Rhea" id="RHEA:46608"/>
        <dbReference type="Rhea" id="RHEA-COMP:11060"/>
        <dbReference type="Rhea" id="RHEA-COMP:11605"/>
        <dbReference type="ChEBI" id="CHEBI:15378"/>
        <dbReference type="ChEBI" id="CHEBI:30013"/>
        <dbReference type="ChEBI" id="CHEBI:30616"/>
        <dbReference type="ChEBI" id="CHEBI:61977"/>
        <dbReference type="ChEBI" id="CHEBI:456216"/>
        <dbReference type="EC" id="2.7.11.1"/>
    </reaction>
</comment>
<protein>
    <recommendedName>
        <fullName evidence="1">non-specific serine/threonine protein kinase</fullName>
        <ecNumber evidence="1">2.7.11.1</ecNumber>
    </recommendedName>
</protein>
<evidence type="ECO:0000313" key="15">
    <source>
        <dbReference type="Proteomes" id="UP000225706"/>
    </source>
</evidence>
<dbReference type="Gene3D" id="1.10.510.10">
    <property type="entry name" value="Transferase(Phosphotransferase) domain 1"/>
    <property type="match status" value="1"/>
</dbReference>
<evidence type="ECO:0000259" key="12">
    <source>
        <dbReference type="PROSITE" id="PS50011"/>
    </source>
</evidence>
<dbReference type="GO" id="GO:0033554">
    <property type="term" value="P:cellular response to stress"/>
    <property type="evidence" value="ECO:0007669"/>
    <property type="project" value="UniProtKB-ARBA"/>
</dbReference>
<dbReference type="SUPFAM" id="SSF55681">
    <property type="entry name" value="Class II aaRS and biotin synthetases"/>
    <property type="match status" value="1"/>
</dbReference>
<dbReference type="FunFam" id="3.10.110.10:FF:000050">
    <property type="entry name" value="eIF-2-alpha kinase GCN2"/>
    <property type="match status" value="1"/>
</dbReference>
<dbReference type="PROSITE" id="PS00108">
    <property type="entry name" value="PROTEIN_KINASE_ST"/>
    <property type="match status" value="1"/>
</dbReference>
<feature type="compositionally biased region" description="Low complexity" evidence="11">
    <location>
        <begin position="310"/>
        <end position="334"/>
    </location>
</feature>
<feature type="region of interest" description="Disordered" evidence="11">
    <location>
        <begin position="251"/>
        <end position="334"/>
    </location>
</feature>
<feature type="region of interest" description="Disordered" evidence="11">
    <location>
        <begin position="366"/>
        <end position="385"/>
    </location>
</feature>
<feature type="compositionally biased region" description="Acidic residues" evidence="11">
    <location>
        <begin position="366"/>
        <end position="377"/>
    </location>
</feature>
<dbReference type="GO" id="GO:0004674">
    <property type="term" value="F:protein serine/threonine kinase activity"/>
    <property type="evidence" value="ECO:0007669"/>
    <property type="project" value="UniProtKB-KW"/>
</dbReference>
<feature type="domain" description="Protein kinase" evidence="12">
    <location>
        <begin position="180"/>
        <end position="608"/>
    </location>
</feature>
<feature type="compositionally biased region" description="Basic and acidic residues" evidence="11">
    <location>
        <begin position="145"/>
        <end position="160"/>
    </location>
</feature>
<dbReference type="GO" id="GO:0005524">
    <property type="term" value="F:ATP binding"/>
    <property type="evidence" value="ECO:0007669"/>
    <property type="project" value="UniProtKB-UniRule"/>
</dbReference>
<dbReference type="SMART" id="SM00591">
    <property type="entry name" value="RWD"/>
    <property type="match status" value="1"/>
</dbReference>
<dbReference type="GO" id="GO:0005739">
    <property type="term" value="C:mitochondrion"/>
    <property type="evidence" value="ECO:0007669"/>
    <property type="project" value="TreeGrafter"/>
</dbReference>
<evidence type="ECO:0000256" key="8">
    <source>
        <dbReference type="ARBA" id="ARBA00048679"/>
    </source>
</evidence>
<evidence type="ECO:0000256" key="10">
    <source>
        <dbReference type="SAM" id="Coils"/>
    </source>
</evidence>
<keyword evidence="3" id="KW-0808">Transferase</keyword>
<evidence type="ECO:0000256" key="5">
    <source>
        <dbReference type="ARBA" id="ARBA00022777"/>
    </source>
</evidence>
<dbReference type="GO" id="GO:0009893">
    <property type="term" value="P:positive regulation of metabolic process"/>
    <property type="evidence" value="ECO:0007669"/>
    <property type="project" value="UniProtKB-ARBA"/>
</dbReference>
<proteinExistence type="predicted"/>
<dbReference type="Pfam" id="PF00069">
    <property type="entry name" value="Pkinase"/>
    <property type="match status" value="2"/>
</dbReference>
<dbReference type="InterPro" id="IPR024435">
    <property type="entry name" value="HisRS-related_dom"/>
</dbReference>
<feature type="region of interest" description="Disordered" evidence="11">
    <location>
        <begin position="134"/>
        <end position="163"/>
    </location>
</feature>
<dbReference type="CDD" id="cd23823">
    <property type="entry name" value="RWD_GCN2"/>
    <property type="match status" value="1"/>
</dbReference>
<dbReference type="EC" id="2.7.11.1" evidence="1"/>